<evidence type="ECO:0000256" key="3">
    <source>
        <dbReference type="ARBA" id="ARBA00022989"/>
    </source>
</evidence>
<evidence type="ECO:0000259" key="6">
    <source>
        <dbReference type="Pfam" id="PF01957"/>
    </source>
</evidence>
<evidence type="ECO:0000256" key="1">
    <source>
        <dbReference type="ARBA" id="ARBA00004141"/>
    </source>
</evidence>
<dbReference type="InterPro" id="IPR012340">
    <property type="entry name" value="NA-bd_OB-fold"/>
</dbReference>
<dbReference type="AlphaFoldDB" id="A0A376AH73"/>
<dbReference type="InterPro" id="IPR002810">
    <property type="entry name" value="NfeD-like_C"/>
</dbReference>
<dbReference type="STRING" id="1336235.GCA_000518785_02275"/>
<evidence type="ECO:0000256" key="2">
    <source>
        <dbReference type="ARBA" id="ARBA00022692"/>
    </source>
</evidence>
<keyword evidence="4 5" id="KW-0472">Membrane</keyword>
<dbReference type="RefSeq" id="WP_115669724.1">
    <property type="nucleotide sequence ID" value="NZ_UEYP01000003.1"/>
</dbReference>
<dbReference type="Gene3D" id="2.40.50.140">
    <property type="entry name" value="Nucleic acid-binding proteins"/>
    <property type="match status" value="1"/>
</dbReference>
<accession>A0A376AH73</accession>
<dbReference type="InterPro" id="IPR052165">
    <property type="entry name" value="Membrane_assoc_protease"/>
</dbReference>
<proteinExistence type="predicted"/>
<keyword evidence="2 5" id="KW-0812">Transmembrane</keyword>
<feature type="transmembrane region" description="Helical" evidence="5">
    <location>
        <begin position="56"/>
        <end position="75"/>
    </location>
</feature>
<comment type="subcellular location">
    <subcellularLocation>
        <location evidence="1">Membrane</location>
        <topology evidence="1">Multi-pass membrane protein</topology>
    </subcellularLocation>
</comment>
<protein>
    <recommendedName>
        <fullName evidence="6">NfeD-like C-terminal domain-containing protein</fullName>
    </recommendedName>
</protein>
<dbReference type="OrthoDB" id="9810336at2"/>
<dbReference type="EMBL" id="UEYP01000003">
    <property type="protein sequence ID" value="SSC67040.1"/>
    <property type="molecule type" value="Genomic_DNA"/>
</dbReference>
<gene>
    <name evidence="7" type="ORF">RHIZ70_2748</name>
</gene>
<dbReference type="Pfam" id="PF01957">
    <property type="entry name" value="NfeD"/>
    <property type="match status" value="1"/>
</dbReference>
<dbReference type="PANTHER" id="PTHR33507:SF3">
    <property type="entry name" value="INNER MEMBRANE PROTEIN YBBJ"/>
    <property type="match status" value="1"/>
</dbReference>
<evidence type="ECO:0000313" key="7">
    <source>
        <dbReference type="EMBL" id="SSC67040.1"/>
    </source>
</evidence>
<organism evidence="7 8">
    <name type="scientific">Ciceribacter selenitireducens ATCC BAA-1503</name>
    <dbReference type="NCBI Taxonomy" id="1336235"/>
    <lineage>
        <taxon>Bacteria</taxon>
        <taxon>Pseudomonadati</taxon>
        <taxon>Pseudomonadota</taxon>
        <taxon>Alphaproteobacteria</taxon>
        <taxon>Hyphomicrobiales</taxon>
        <taxon>Rhizobiaceae</taxon>
        <taxon>Ciceribacter</taxon>
    </lineage>
</organism>
<sequence length="152" mass="16495">MLSRMVAELGPWSWWLLGLLLLGAELLLPGVFLVWIGIGALATGVISLLLWESAAWGWQIQVLVFAGLAVVATLLGRRYLSKSDLVTDEPLLNQRGASLVGRTATLQDPIAEGHGRIRLDDTYWPVLGPDISAGTKVRIVSWNGRDLIVEAA</sequence>
<reference evidence="8" key="1">
    <citation type="submission" date="2018-07" db="EMBL/GenBank/DDBJ databases">
        <authorList>
            <person name="Peiro R."/>
            <person name="Begona"/>
            <person name="Cbmso G."/>
            <person name="Lopez M."/>
            <person name="Gonzalez S."/>
        </authorList>
    </citation>
    <scope>NUCLEOTIDE SEQUENCE [LARGE SCALE GENOMIC DNA]</scope>
</reference>
<name>A0A376AH73_9HYPH</name>
<dbReference type="GO" id="GO:0005886">
    <property type="term" value="C:plasma membrane"/>
    <property type="evidence" value="ECO:0007669"/>
    <property type="project" value="TreeGrafter"/>
</dbReference>
<dbReference type="Proteomes" id="UP000254764">
    <property type="component" value="Unassembled WGS sequence"/>
</dbReference>
<keyword evidence="3 5" id="KW-1133">Transmembrane helix</keyword>
<keyword evidence="8" id="KW-1185">Reference proteome</keyword>
<evidence type="ECO:0000313" key="8">
    <source>
        <dbReference type="Proteomes" id="UP000254764"/>
    </source>
</evidence>
<dbReference type="PANTHER" id="PTHR33507">
    <property type="entry name" value="INNER MEMBRANE PROTEIN YBBJ"/>
    <property type="match status" value="1"/>
</dbReference>
<evidence type="ECO:0000256" key="4">
    <source>
        <dbReference type="ARBA" id="ARBA00023136"/>
    </source>
</evidence>
<feature type="transmembrane region" description="Helical" evidence="5">
    <location>
        <begin position="12"/>
        <end position="28"/>
    </location>
</feature>
<feature type="domain" description="NfeD-like C-terminal" evidence="6">
    <location>
        <begin position="98"/>
        <end position="150"/>
    </location>
</feature>
<evidence type="ECO:0000256" key="5">
    <source>
        <dbReference type="SAM" id="Phobius"/>
    </source>
</evidence>